<keyword evidence="3" id="KW-1133">Transmembrane helix</keyword>
<feature type="domain" description="Cell envelope-related transcriptional attenuator" evidence="4">
    <location>
        <begin position="121"/>
        <end position="266"/>
    </location>
</feature>
<dbReference type="Proteomes" id="UP000051166">
    <property type="component" value="Unassembled WGS sequence"/>
</dbReference>
<comment type="caution">
    <text evidence="5">The sequence shown here is derived from an EMBL/GenBank/DDBJ whole genome shotgun (WGS) entry which is preliminary data.</text>
</comment>
<evidence type="ECO:0000256" key="2">
    <source>
        <dbReference type="SAM" id="MobiDB-lite"/>
    </source>
</evidence>
<proteinExistence type="inferred from homology"/>
<evidence type="ECO:0000313" key="6">
    <source>
        <dbReference type="Proteomes" id="UP000051166"/>
    </source>
</evidence>
<dbReference type="PATRIC" id="fig|1423801.4.peg.2288"/>
<evidence type="ECO:0000256" key="3">
    <source>
        <dbReference type="SAM" id="Phobius"/>
    </source>
</evidence>
<dbReference type="PANTHER" id="PTHR33392">
    <property type="entry name" value="POLYISOPRENYL-TEICHOIC ACID--PEPTIDOGLYCAN TEICHOIC ACID TRANSFERASE TAGU"/>
    <property type="match status" value="1"/>
</dbReference>
<sequence>MSKCAIKEFFMNKNEKENNDFLETPLRRSDSGSSHRKVSPHSRRRKICAALLVVVLVAFYGAGVYVHGLLGAAEKTLNKTYQKTNVKKLRNVSQVLKEKKPFSILLLGTDTGDLGRSDKGRTDTIIIATINPETKRATLTSIPRDTQVKVSGDSSAYEKVNAAYTSGGTTAAVKTIQNTLHIPLDFYLLVNMGGLRKLVDAVGGVTLTPLLTFSYSDANVTKGKTVKLNGKEALAYSRMRYTDPEGDYGRQKRQKQVIEAIVNKLLSVTSLSNYQKILNTVQSNMQTDLTYDDMITIETNYKAAAGSIKSYVLKGEDATIDGLSYQVASATEKKKVSDRIRKELGLSASTETFVDQIGGSSTTTNSSTTTGSSYGTYSNGSTSNYGTGTNGTGTSGSTYSPGGGGYSNNGY</sequence>
<dbReference type="InterPro" id="IPR004474">
    <property type="entry name" value="LytR_CpsA_psr"/>
</dbReference>
<dbReference type="InterPro" id="IPR050922">
    <property type="entry name" value="LytR/CpsA/Psr_CW_biosynth"/>
</dbReference>
<accession>A0A0R1V3V2</accession>
<feature type="region of interest" description="Disordered" evidence="2">
    <location>
        <begin position="356"/>
        <end position="385"/>
    </location>
</feature>
<dbReference type="Gene3D" id="3.40.630.190">
    <property type="entry name" value="LCP protein"/>
    <property type="match status" value="1"/>
</dbReference>
<keyword evidence="6" id="KW-1185">Reference proteome</keyword>
<reference evidence="5 6" key="1">
    <citation type="journal article" date="2015" name="Genome Announc.">
        <title>Expanding the biotechnology potential of lactobacilli through comparative genomics of 213 strains and associated genera.</title>
        <authorList>
            <person name="Sun Z."/>
            <person name="Harris H.M."/>
            <person name="McCann A."/>
            <person name="Guo C."/>
            <person name="Argimon S."/>
            <person name="Zhang W."/>
            <person name="Yang X."/>
            <person name="Jeffery I.B."/>
            <person name="Cooney J.C."/>
            <person name="Kagawa T.F."/>
            <person name="Liu W."/>
            <person name="Song Y."/>
            <person name="Salvetti E."/>
            <person name="Wrobel A."/>
            <person name="Rasinkangas P."/>
            <person name="Parkhill J."/>
            <person name="Rea M.C."/>
            <person name="O'Sullivan O."/>
            <person name="Ritari J."/>
            <person name="Douillard F.P."/>
            <person name="Paul Ross R."/>
            <person name="Yang R."/>
            <person name="Briner A.E."/>
            <person name="Felis G.E."/>
            <person name="de Vos W.M."/>
            <person name="Barrangou R."/>
            <person name="Klaenhammer T.R."/>
            <person name="Caufield P.W."/>
            <person name="Cui Y."/>
            <person name="Zhang H."/>
            <person name="O'Toole P.W."/>
        </authorList>
    </citation>
    <scope>NUCLEOTIDE SEQUENCE [LARGE SCALE GENOMIC DNA]</scope>
    <source>
        <strain evidence="5 6">DSM 16230</strain>
    </source>
</reference>
<protein>
    <submittedName>
        <fullName evidence="5">LytR family transcriptional regulator</fullName>
    </submittedName>
</protein>
<feature type="compositionally biased region" description="Basic and acidic residues" evidence="2">
    <location>
        <begin position="20"/>
        <end position="30"/>
    </location>
</feature>
<dbReference type="Pfam" id="PF03816">
    <property type="entry name" value="LytR_cpsA_psr"/>
    <property type="match status" value="1"/>
</dbReference>
<evidence type="ECO:0000259" key="4">
    <source>
        <dbReference type="Pfam" id="PF03816"/>
    </source>
</evidence>
<feature type="region of interest" description="Disordered" evidence="2">
    <location>
        <begin position="20"/>
        <end position="40"/>
    </location>
</feature>
<keyword evidence="3" id="KW-0812">Transmembrane</keyword>
<organism evidence="5 6">
    <name type="scientific">Liquorilactobacillus satsumensis DSM 16230 = JCM 12392</name>
    <dbReference type="NCBI Taxonomy" id="1423801"/>
    <lineage>
        <taxon>Bacteria</taxon>
        <taxon>Bacillati</taxon>
        <taxon>Bacillota</taxon>
        <taxon>Bacilli</taxon>
        <taxon>Lactobacillales</taxon>
        <taxon>Lactobacillaceae</taxon>
        <taxon>Liquorilactobacillus</taxon>
    </lineage>
</organism>
<dbReference type="STRING" id="1423801.FD50_GL002241"/>
<feature type="compositionally biased region" description="Low complexity" evidence="2">
    <location>
        <begin position="358"/>
        <end position="385"/>
    </location>
</feature>
<keyword evidence="3" id="KW-0472">Membrane</keyword>
<dbReference type="AlphaFoldDB" id="A0A0R1V3V2"/>
<feature type="transmembrane region" description="Helical" evidence="3">
    <location>
        <begin position="47"/>
        <end position="70"/>
    </location>
</feature>
<comment type="similarity">
    <text evidence="1">Belongs to the LytR/CpsA/Psr (LCP) family.</text>
</comment>
<dbReference type="NCBIfam" id="TIGR00350">
    <property type="entry name" value="lytR_cpsA_psr"/>
    <property type="match status" value="1"/>
</dbReference>
<evidence type="ECO:0000256" key="1">
    <source>
        <dbReference type="ARBA" id="ARBA00006068"/>
    </source>
</evidence>
<name>A0A0R1V3V2_9LACO</name>
<dbReference type="EMBL" id="AZFQ01000012">
    <property type="protein sequence ID" value="KRM00264.1"/>
    <property type="molecule type" value="Genomic_DNA"/>
</dbReference>
<dbReference type="PANTHER" id="PTHR33392:SF6">
    <property type="entry name" value="POLYISOPRENYL-TEICHOIC ACID--PEPTIDOGLYCAN TEICHOIC ACID TRANSFERASE TAGU"/>
    <property type="match status" value="1"/>
</dbReference>
<gene>
    <name evidence="5" type="ORF">FD50_GL002241</name>
</gene>
<evidence type="ECO:0000313" key="5">
    <source>
        <dbReference type="EMBL" id="KRM00264.1"/>
    </source>
</evidence>